<dbReference type="OrthoDB" id="6513042at2759"/>
<protein>
    <recommendedName>
        <fullName evidence="1">DNA2/NAM7 helicase-like C-terminal domain-containing protein</fullName>
    </recommendedName>
</protein>
<evidence type="ECO:0000313" key="2">
    <source>
        <dbReference type="EMBL" id="OJA13627.1"/>
    </source>
</evidence>
<feature type="domain" description="DNA2/NAM7 helicase-like C-terminal" evidence="1">
    <location>
        <begin position="55"/>
        <end position="103"/>
    </location>
</feature>
<sequence length="140" mass="15933">MLSSFTLRKFGGFTTAPIKTLVIDEASQIETGDYIPLFTSHSTIRKEDIQELKSIFEVKHLKKCAIFLNIQYRMPPQIGWFISQAIYDSELDSNPEHPITTERMACHFINIPSEEQPHGTSWKASCFISSLSVAIDRPRA</sequence>
<proteinExistence type="predicted"/>
<evidence type="ECO:0000313" key="3">
    <source>
        <dbReference type="Proteomes" id="UP000183567"/>
    </source>
</evidence>
<dbReference type="Proteomes" id="UP000183567">
    <property type="component" value="Unassembled WGS sequence"/>
</dbReference>
<comment type="caution">
    <text evidence="2">The sequence shown here is derived from an EMBL/GenBank/DDBJ whole genome shotgun (WGS) entry which is preliminary data.</text>
</comment>
<dbReference type="InterPro" id="IPR041679">
    <property type="entry name" value="DNA2/NAM7-like_C"/>
</dbReference>
<organism evidence="2 3">
    <name type="scientific">Rhizopogon vesiculosus</name>
    <dbReference type="NCBI Taxonomy" id="180088"/>
    <lineage>
        <taxon>Eukaryota</taxon>
        <taxon>Fungi</taxon>
        <taxon>Dikarya</taxon>
        <taxon>Basidiomycota</taxon>
        <taxon>Agaricomycotina</taxon>
        <taxon>Agaricomycetes</taxon>
        <taxon>Agaricomycetidae</taxon>
        <taxon>Boletales</taxon>
        <taxon>Suillineae</taxon>
        <taxon>Rhizopogonaceae</taxon>
        <taxon>Rhizopogon</taxon>
    </lineage>
</organism>
<accession>A0A1J8Q0W4</accession>
<name>A0A1J8Q0W4_9AGAM</name>
<dbReference type="AlphaFoldDB" id="A0A1J8Q0W4"/>
<evidence type="ECO:0000259" key="1">
    <source>
        <dbReference type="Pfam" id="PF13087"/>
    </source>
</evidence>
<dbReference type="Pfam" id="PF13087">
    <property type="entry name" value="AAA_12"/>
    <property type="match status" value="1"/>
</dbReference>
<gene>
    <name evidence="2" type="ORF">AZE42_03979</name>
</gene>
<dbReference type="EMBL" id="LVVM01004089">
    <property type="protein sequence ID" value="OJA13627.1"/>
    <property type="molecule type" value="Genomic_DNA"/>
</dbReference>
<reference evidence="2 3" key="1">
    <citation type="submission" date="2016-03" db="EMBL/GenBank/DDBJ databases">
        <title>Comparative genomics of the ectomycorrhizal sister species Rhizopogon vinicolor and Rhizopogon vesiculosus (Basidiomycota: Boletales) reveals a divergence of the mating type B locus.</title>
        <authorList>
            <person name="Mujic A.B."/>
            <person name="Kuo A."/>
            <person name="Tritt A."/>
            <person name="Lipzen A."/>
            <person name="Chen C."/>
            <person name="Johnson J."/>
            <person name="Sharma A."/>
            <person name="Barry K."/>
            <person name="Grigoriev I.V."/>
            <person name="Spatafora J.W."/>
        </authorList>
    </citation>
    <scope>NUCLEOTIDE SEQUENCE [LARGE SCALE GENOMIC DNA]</scope>
    <source>
        <strain evidence="2 3">AM-OR11-056</strain>
    </source>
</reference>
<dbReference type="STRING" id="180088.A0A1J8Q0W4"/>
<keyword evidence="3" id="KW-1185">Reference proteome</keyword>